<comment type="caution">
    <text evidence="1">The sequence shown here is derived from an EMBL/GenBank/DDBJ whole genome shotgun (WGS) entry which is preliminary data.</text>
</comment>
<evidence type="ECO:0000313" key="2">
    <source>
        <dbReference type="Proteomes" id="UP001433508"/>
    </source>
</evidence>
<reference evidence="2" key="1">
    <citation type="journal article" date="2024" name="Front. Bioeng. Biotechnol.">
        <title>Genome-scale model development and genomic sequencing of the oleaginous clade Lipomyces.</title>
        <authorList>
            <person name="Czajka J.J."/>
            <person name="Han Y."/>
            <person name="Kim J."/>
            <person name="Mondo S.J."/>
            <person name="Hofstad B.A."/>
            <person name="Robles A."/>
            <person name="Haridas S."/>
            <person name="Riley R."/>
            <person name="LaButti K."/>
            <person name="Pangilinan J."/>
            <person name="Andreopoulos W."/>
            <person name="Lipzen A."/>
            <person name="Yan J."/>
            <person name="Wang M."/>
            <person name="Ng V."/>
            <person name="Grigoriev I.V."/>
            <person name="Spatafora J.W."/>
            <person name="Magnuson J.K."/>
            <person name="Baker S.E."/>
            <person name="Pomraning K.R."/>
        </authorList>
    </citation>
    <scope>NUCLEOTIDE SEQUENCE [LARGE SCALE GENOMIC DNA]</scope>
    <source>
        <strain evidence="2">CBS 7786</strain>
    </source>
</reference>
<accession>A0ACC3T099</accession>
<dbReference type="Proteomes" id="UP001433508">
    <property type="component" value="Unassembled WGS sequence"/>
</dbReference>
<proteinExistence type="predicted"/>
<keyword evidence="2" id="KW-1185">Reference proteome</keyword>
<name>A0ACC3T099_LIPKO</name>
<protein>
    <submittedName>
        <fullName evidence="1">Armadillo-type protein</fullName>
    </submittedName>
</protein>
<gene>
    <name evidence="1" type="ORF">V1525DRAFT_344842</name>
</gene>
<evidence type="ECO:0000313" key="1">
    <source>
        <dbReference type="EMBL" id="KAK9237036.1"/>
    </source>
</evidence>
<organism evidence="1 2">
    <name type="scientific">Lipomyces kononenkoae</name>
    <name type="common">Yeast</name>
    <dbReference type="NCBI Taxonomy" id="34357"/>
    <lineage>
        <taxon>Eukaryota</taxon>
        <taxon>Fungi</taxon>
        <taxon>Dikarya</taxon>
        <taxon>Ascomycota</taxon>
        <taxon>Saccharomycotina</taxon>
        <taxon>Lipomycetes</taxon>
        <taxon>Lipomycetales</taxon>
        <taxon>Lipomycetaceae</taxon>
        <taxon>Lipomyces</taxon>
    </lineage>
</organism>
<sequence>MPALTRSLSLTLGPAPVLSQADGKWSVQTVGGHKRNQSSNGSTSGSSGWSPERGTQDHAASSGPSYGAVGTPLSANSREFTPGIHSQSTQMTTAVSSTSTATYMALTEPINYRHLLERSVNCNWEYIVDKIVNNNDQQASIFLQQKLKIGSPEQKYSIIEAISQQAYQLMVNRFGNFLVQRCFEHGTPEQIECIAHAIKGNVLSLAMDAFGCHVVQKALDCVDESIKSEMVMELLRRVADTVVHRYACHVWQKLFELRWEGTPPAIMSYVNRELTGMWTQVALGETGSLVVQNIFENCVEEDKRPCIEEVIQNMDVIARGQWGNWVIQHMIEHGAPEDANRALDIIIFNAAAYSMDQFASKVIEKLLKCSGPDVVDRYLARICDGRPERPRIPLIDIASDAHGNYLIQYILHNATKSQRDLVAAQIRKHMVSLRGSKWGSKCAWIVERYRNQGAIGSPVGGPPGSSGGVNIAGSATGQLPGAQVMGPHHHHHHNHAGHHKERRTQYNLM</sequence>
<dbReference type="EMBL" id="MU971375">
    <property type="protein sequence ID" value="KAK9237036.1"/>
    <property type="molecule type" value="Genomic_DNA"/>
</dbReference>